<proteinExistence type="predicted"/>
<name>A0ABT9D9F0_9CELL</name>
<organism evidence="2 3">
    <name type="scientific">Actinotalea lenta</name>
    <dbReference type="NCBI Taxonomy" id="3064654"/>
    <lineage>
        <taxon>Bacteria</taxon>
        <taxon>Bacillati</taxon>
        <taxon>Actinomycetota</taxon>
        <taxon>Actinomycetes</taxon>
        <taxon>Micrococcales</taxon>
        <taxon>Cellulomonadaceae</taxon>
        <taxon>Actinotalea</taxon>
    </lineage>
</organism>
<gene>
    <name evidence="2" type="ORF">Q6348_10005</name>
</gene>
<sequence>MELVTTPALDRPDLLAAPTLAAVRDLAARDPLTATRVRVAEIDPDLADTAALTEAYGLDLHASANCVLVVGRRAGEERLAACVVRATTRAEVNTVVRRLLDVRKATFLPTERAVELSGMEYGGITPVGLPAGWRVLADADVLADDAPVIVGSGVRRSKILLPGRDLRAFGVEAVEGLGA</sequence>
<dbReference type="SUPFAM" id="SSF55826">
    <property type="entry name" value="YbaK/ProRS associated domain"/>
    <property type="match status" value="1"/>
</dbReference>
<evidence type="ECO:0000313" key="3">
    <source>
        <dbReference type="Proteomes" id="UP001232536"/>
    </source>
</evidence>
<reference evidence="2 3" key="1">
    <citation type="submission" date="2023-07" db="EMBL/GenBank/DDBJ databases">
        <title>Description of novel actinomycetes strains, isolated from tidal flat sediment.</title>
        <authorList>
            <person name="Lu C."/>
        </authorList>
    </citation>
    <scope>NUCLEOTIDE SEQUENCE [LARGE SCALE GENOMIC DNA]</scope>
    <source>
        <strain evidence="2 3">SYSU T00b441</strain>
    </source>
</reference>
<protein>
    <submittedName>
        <fullName evidence="2">YbaK/EbsC family protein</fullName>
    </submittedName>
</protein>
<evidence type="ECO:0000259" key="1">
    <source>
        <dbReference type="Pfam" id="PF04073"/>
    </source>
</evidence>
<dbReference type="EMBL" id="JAUQYP010000001">
    <property type="protein sequence ID" value="MDO8107527.1"/>
    <property type="molecule type" value="Genomic_DNA"/>
</dbReference>
<accession>A0ABT9D9F0</accession>
<dbReference type="Pfam" id="PF04073">
    <property type="entry name" value="tRNA_edit"/>
    <property type="match status" value="1"/>
</dbReference>
<feature type="domain" description="YbaK/aminoacyl-tRNA synthetase-associated" evidence="1">
    <location>
        <begin position="44"/>
        <end position="169"/>
    </location>
</feature>
<dbReference type="Proteomes" id="UP001232536">
    <property type="component" value="Unassembled WGS sequence"/>
</dbReference>
<dbReference type="InterPro" id="IPR007214">
    <property type="entry name" value="YbaK/aa-tRNA-synth-assoc-dom"/>
</dbReference>
<keyword evidence="3" id="KW-1185">Reference proteome</keyword>
<dbReference type="Gene3D" id="3.90.960.10">
    <property type="entry name" value="YbaK/aminoacyl-tRNA synthetase-associated domain"/>
    <property type="match status" value="1"/>
</dbReference>
<dbReference type="RefSeq" id="WP_304601148.1">
    <property type="nucleotide sequence ID" value="NZ_JAUQYO010000001.1"/>
</dbReference>
<evidence type="ECO:0000313" key="2">
    <source>
        <dbReference type="EMBL" id="MDO8107527.1"/>
    </source>
</evidence>
<comment type="caution">
    <text evidence="2">The sequence shown here is derived from an EMBL/GenBank/DDBJ whole genome shotgun (WGS) entry which is preliminary data.</text>
</comment>
<dbReference type="InterPro" id="IPR036754">
    <property type="entry name" value="YbaK/aa-tRNA-synt-asso_dom_sf"/>
</dbReference>